<feature type="chain" id="PRO_5035175786" description="Gnk2-homologous domain-containing protein" evidence="1">
    <location>
        <begin position="24"/>
        <end position="249"/>
    </location>
</feature>
<dbReference type="PANTHER" id="PTHR32411">
    <property type="entry name" value="CYSTEINE-RICH REPEAT SECRETORY PROTEIN 38-RELATED"/>
    <property type="match status" value="1"/>
</dbReference>
<dbReference type="OrthoDB" id="673386at2759"/>
<feature type="domain" description="Gnk2-homologous" evidence="2">
    <location>
        <begin position="137"/>
        <end position="246"/>
    </location>
</feature>
<reference evidence="3 4" key="1">
    <citation type="submission" date="2020-08" db="EMBL/GenBank/DDBJ databases">
        <title>Plant Genome Project.</title>
        <authorList>
            <person name="Zhang R.-G."/>
        </authorList>
    </citation>
    <scope>NUCLEOTIDE SEQUENCE [LARGE SCALE GENOMIC DNA]</scope>
    <source>
        <tissue evidence="3">Rhizome</tissue>
    </source>
</reference>
<feature type="signal peptide" evidence="1">
    <location>
        <begin position="1"/>
        <end position="23"/>
    </location>
</feature>
<dbReference type="AlphaFoldDB" id="A0A8J5HJX6"/>
<sequence>MARSASSALRLLVCFAVVFLAVAGNDSPLYSVCSTSANYTANGAFDKNLRKLTSLLAAVAPTAAGFAVSSLGSGVDAYVSGLAMCRGDVSSPECGACLATAGVRARELCPHSKQAVLWFDHCMLKYSDADFFGRVDLDPQIYIYNVNNVSSDPARFDAEVAELLGKLRAEAAASSLYFAAGETGIAQAGGDRELHGLAQCTRDLPRADCDLCLGAIIGQLPSCCAGKRGGRVLSGSCNFRYELYPFLNV</sequence>
<evidence type="ECO:0000313" key="3">
    <source>
        <dbReference type="EMBL" id="KAG6525800.1"/>
    </source>
</evidence>
<keyword evidence="4" id="KW-1185">Reference proteome</keyword>
<accession>A0A8J5HJX6</accession>
<dbReference type="CDD" id="cd23509">
    <property type="entry name" value="Gnk2-like"/>
    <property type="match status" value="2"/>
</dbReference>
<evidence type="ECO:0000256" key="1">
    <source>
        <dbReference type="SAM" id="SignalP"/>
    </source>
</evidence>
<evidence type="ECO:0000313" key="4">
    <source>
        <dbReference type="Proteomes" id="UP000734854"/>
    </source>
</evidence>
<feature type="domain" description="Gnk2-homologous" evidence="2">
    <location>
        <begin position="27"/>
        <end position="131"/>
    </location>
</feature>
<dbReference type="PROSITE" id="PS51473">
    <property type="entry name" value="GNK2"/>
    <property type="match status" value="2"/>
</dbReference>
<protein>
    <recommendedName>
        <fullName evidence="2">Gnk2-homologous domain-containing protein</fullName>
    </recommendedName>
</protein>
<dbReference type="EMBL" id="JACMSC010000004">
    <property type="protein sequence ID" value="KAG6525800.1"/>
    <property type="molecule type" value="Genomic_DNA"/>
</dbReference>
<dbReference type="PANTHER" id="PTHR32411:SF43">
    <property type="entry name" value="CYSTEINE-RICH REPEAT SECRETORY PROTEIN 38"/>
    <property type="match status" value="1"/>
</dbReference>
<dbReference type="Pfam" id="PF01657">
    <property type="entry name" value="Stress-antifung"/>
    <property type="match status" value="2"/>
</dbReference>
<dbReference type="FunFam" id="3.30.430.20:FF:000002">
    <property type="entry name" value="Cysteine-rich receptor-like protein kinase 10"/>
    <property type="match status" value="1"/>
</dbReference>
<keyword evidence="1" id="KW-0732">Signal</keyword>
<proteinExistence type="predicted"/>
<dbReference type="Proteomes" id="UP000734854">
    <property type="component" value="Unassembled WGS sequence"/>
</dbReference>
<gene>
    <name evidence="3" type="ORF">ZIOFF_015771</name>
</gene>
<comment type="caution">
    <text evidence="3">The sequence shown here is derived from an EMBL/GenBank/DDBJ whole genome shotgun (WGS) entry which is preliminary data.</text>
</comment>
<dbReference type="InterPro" id="IPR002902">
    <property type="entry name" value="GNK2"/>
</dbReference>
<evidence type="ECO:0000259" key="2">
    <source>
        <dbReference type="PROSITE" id="PS51473"/>
    </source>
</evidence>
<name>A0A8J5HJX6_ZINOF</name>
<organism evidence="3 4">
    <name type="scientific">Zingiber officinale</name>
    <name type="common">Ginger</name>
    <name type="synonym">Amomum zingiber</name>
    <dbReference type="NCBI Taxonomy" id="94328"/>
    <lineage>
        <taxon>Eukaryota</taxon>
        <taxon>Viridiplantae</taxon>
        <taxon>Streptophyta</taxon>
        <taxon>Embryophyta</taxon>
        <taxon>Tracheophyta</taxon>
        <taxon>Spermatophyta</taxon>
        <taxon>Magnoliopsida</taxon>
        <taxon>Liliopsida</taxon>
        <taxon>Zingiberales</taxon>
        <taxon>Zingiberaceae</taxon>
        <taxon>Zingiber</taxon>
    </lineage>
</organism>
<dbReference type="InterPro" id="IPR050581">
    <property type="entry name" value="CRR_secretory_protein"/>
</dbReference>